<sequence length="129" mass="13879">MYSISLVPGGKKHPRRFCGTRPPTANPGNRSSPSHGPPPPHPPQHHQRALDDTLLSCLAPPPPPYAPNTSPSAHPDPSIIPPQAPSLLASSSLRRPRRPRPPLLDRRAPTRPGLTFFSCCCVGKESFPA</sequence>
<reference evidence="2" key="1">
    <citation type="submission" date="2018-04" db="EMBL/GenBank/DDBJ databases">
        <title>WGS assembly of Panicum hallii.</title>
        <authorList>
            <person name="Lovell J."/>
            <person name="Jenkins J."/>
            <person name="Lowry D."/>
            <person name="Mamidi S."/>
            <person name="Sreedasyam A."/>
            <person name="Weng X."/>
            <person name="Barry K."/>
            <person name="Bonette J."/>
            <person name="Campitelli B."/>
            <person name="Daum C."/>
            <person name="Gordon S."/>
            <person name="Gould B."/>
            <person name="Lipzen A."/>
            <person name="Macqueen A."/>
            <person name="Palacio-Mejia J."/>
            <person name="Plott C."/>
            <person name="Shakirov E."/>
            <person name="Shu S."/>
            <person name="Yoshinaga Y."/>
            <person name="Zane M."/>
            <person name="Rokhsar D."/>
            <person name="Grimwood J."/>
            <person name="Schmutz J."/>
            <person name="Juenger T."/>
        </authorList>
    </citation>
    <scope>NUCLEOTIDE SEQUENCE [LARGE SCALE GENOMIC DNA]</scope>
    <source>
        <strain evidence="2">FIL2</strain>
    </source>
</reference>
<dbReference type="EMBL" id="CM008049">
    <property type="protein sequence ID" value="PVH47240.1"/>
    <property type="molecule type" value="Genomic_DNA"/>
</dbReference>
<name>A0A2T8JBE1_9POAL</name>
<evidence type="ECO:0000313" key="2">
    <source>
        <dbReference type="EMBL" id="PVH47240.1"/>
    </source>
</evidence>
<proteinExistence type="predicted"/>
<evidence type="ECO:0000256" key="1">
    <source>
        <dbReference type="SAM" id="MobiDB-lite"/>
    </source>
</evidence>
<accession>A0A2T8JBE1</accession>
<organism evidence="2">
    <name type="scientific">Panicum hallii</name>
    <dbReference type="NCBI Taxonomy" id="206008"/>
    <lineage>
        <taxon>Eukaryota</taxon>
        <taxon>Viridiplantae</taxon>
        <taxon>Streptophyta</taxon>
        <taxon>Embryophyta</taxon>
        <taxon>Tracheophyta</taxon>
        <taxon>Spermatophyta</taxon>
        <taxon>Magnoliopsida</taxon>
        <taxon>Liliopsida</taxon>
        <taxon>Poales</taxon>
        <taxon>Poaceae</taxon>
        <taxon>PACMAD clade</taxon>
        <taxon>Panicoideae</taxon>
        <taxon>Panicodae</taxon>
        <taxon>Paniceae</taxon>
        <taxon>Panicinae</taxon>
        <taxon>Panicum</taxon>
        <taxon>Panicum sect. Panicum</taxon>
    </lineage>
</organism>
<protein>
    <submittedName>
        <fullName evidence="2">Uncharacterized protein</fullName>
    </submittedName>
</protein>
<gene>
    <name evidence="2" type="ORF">PAHAL_4G012300</name>
</gene>
<dbReference type="Gramene" id="PVH47240">
    <property type="protein sequence ID" value="PVH47240"/>
    <property type="gene ID" value="PAHAL_4G012300"/>
</dbReference>
<dbReference type="Proteomes" id="UP000243499">
    <property type="component" value="Chromosome 4"/>
</dbReference>
<feature type="region of interest" description="Disordered" evidence="1">
    <location>
        <begin position="1"/>
        <end position="110"/>
    </location>
</feature>
<dbReference type="AlphaFoldDB" id="A0A2T8JBE1"/>